<proteinExistence type="inferred from homology"/>
<dbReference type="InterPro" id="IPR027246">
    <property type="entry name" value="Porin_Euk/Tom40"/>
</dbReference>
<evidence type="ECO:0000313" key="19">
    <source>
        <dbReference type="EnsemblMetazoa" id="AMIN009559-PA"/>
    </source>
</evidence>
<comment type="subcellular location">
    <subcellularLocation>
        <location evidence="3">Cytoplasm</location>
    </subcellularLocation>
    <subcellularLocation>
        <location evidence="2">Mitochondrion outer membrane</location>
    </subcellularLocation>
    <subcellularLocation>
        <location evidence="1">Nucleus</location>
    </subcellularLocation>
</comment>
<keyword evidence="13" id="KW-0406">Ion transport</keyword>
<dbReference type="AlphaFoldDB" id="A0A182WGQ9"/>
<evidence type="ECO:0000256" key="16">
    <source>
        <dbReference type="ARBA" id="ARBA00023136"/>
    </source>
</evidence>
<dbReference type="InterPro" id="IPR054559">
    <property type="entry name" value="PSMD12-CSN4-like_N"/>
</dbReference>
<dbReference type="Pfam" id="PF01399">
    <property type="entry name" value="PCI"/>
    <property type="match status" value="1"/>
</dbReference>
<feature type="domain" description="PCI" evidence="18">
    <location>
        <begin position="529"/>
        <end position="698"/>
    </location>
</feature>
<reference evidence="19" key="2">
    <citation type="submission" date="2020-05" db="UniProtKB">
        <authorList>
            <consortium name="EnsemblMetazoa"/>
        </authorList>
    </citation>
    <scope>IDENTIFICATION</scope>
    <source>
        <strain evidence="19">MINIMUS1</strain>
    </source>
</reference>
<dbReference type="InterPro" id="IPR000717">
    <property type="entry name" value="PCI_dom"/>
</dbReference>
<dbReference type="InterPro" id="IPR023614">
    <property type="entry name" value="Porin_dom_sf"/>
</dbReference>
<dbReference type="Pfam" id="PF22241">
    <property type="entry name" value="PSMD12-CSN4_N"/>
    <property type="match status" value="1"/>
</dbReference>
<accession>A0A182WGQ9</accession>
<dbReference type="GO" id="GO:0008180">
    <property type="term" value="C:COP9 signalosome"/>
    <property type="evidence" value="ECO:0007669"/>
    <property type="project" value="UniProtKB-KW"/>
</dbReference>
<dbReference type="GO" id="GO:0005741">
    <property type="term" value="C:mitochondrial outer membrane"/>
    <property type="evidence" value="ECO:0007669"/>
    <property type="project" value="UniProtKB-SubCell"/>
</dbReference>
<comment type="similarity">
    <text evidence="5">Belongs to the CSN4 family.</text>
</comment>
<keyword evidence="20" id="KW-1185">Reference proteome</keyword>
<keyword evidence="9" id="KW-0963">Cytoplasm</keyword>
<evidence type="ECO:0000256" key="1">
    <source>
        <dbReference type="ARBA" id="ARBA00004123"/>
    </source>
</evidence>
<keyword evidence="8" id="KW-1134">Transmembrane beta strand</keyword>
<evidence type="ECO:0000256" key="5">
    <source>
        <dbReference type="ARBA" id="ARBA00010417"/>
    </source>
</evidence>
<dbReference type="Proteomes" id="UP000075920">
    <property type="component" value="Unassembled WGS sequence"/>
</dbReference>
<evidence type="ECO:0000256" key="3">
    <source>
        <dbReference type="ARBA" id="ARBA00004496"/>
    </source>
</evidence>
<evidence type="ECO:0000313" key="20">
    <source>
        <dbReference type="Proteomes" id="UP000075920"/>
    </source>
</evidence>
<keyword evidence="14" id="KW-0626">Porin</keyword>
<evidence type="ECO:0000256" key="13">
    <source>
        <dbReference type="ARBA" id="ARBA00023065"/>
    </source>
</evidence>
<evidence type="ECO:0000256" key="8">
    <source>
        <dbReference type="ARBA" id="ARBA00022452"/>
    </source>
</evidence>
<dbReference type="InterPro" id="IPR041406">
    <property type="entry name" value="CSN4_HTH"/>
</dbReference>
<evidence type="ECO:0000256" key="6">
    <source>
        <dbReference type="ARBA" id="ARBA00014881"/>
    </source>
</evidence>
<dbReference type="Pfam" id="PF18420">
    <property type="entry name" value="CSN4_RPN5_eIF3a"/>
    <property type="match status" value="1"/>
</dbReference>
<evidence type="ECO:0000256" key="2">
    <source>
        <dbReference type="ARBA" id="ARBA00004294"/>
    </source>
</evidence>
<dbReference type="PRINTS" id="PR00185">
    <property type="entry name" value="EUKARYTPORIN"/>
</dbReference>
<dbReference type="GO" id="GO:0046930">
    <property type="term" value="C:pore complex"/>
    <property type="evidence" value="ECO:0007669"/>
    <property type="project" value="UniProtKB-KW"/>
</dbReference>
<dbReference type="Pfam" id="PF01459">
    <property type="entry name" value="Porin_3"/>
    <property type="match status" value="2"/>
</dbReference>
<keyword evidence="15" id="KW-0496">Mitochondrion</keyword>
<dbReference type="InterPro" id="IPR001925">
    <property type="entry name" value="Porin_Euk"/>
</dbReference>
<dbReference type="GO" id="GO:0015288">
    <property type="term" value="F:porin activity"/>
    <property type="evidence" value="ECO:0007669"/>
    <property type="project" value="UniProtKB-KW"/>
</dbReference>
<keyword evidence="10" id="KW-0812">Transmembrane</keyword>
<evidence type="ECO:0000259" key="18">
    <source>
        <dbReference type="PROSITE" id="PS50250"/>
    </source>
</evidence>
<evidence type="ECO:0000256" key="14">
    <source>
        <dbReference type="ARBA" id="ARBA00023114"/>
    </source>
</evidence>
<keyword evidence="17" id="KW-0539">Nucleus</keyword>
<dbReference type="InterPro" id="IPR036390">
    <property type="entry name" value="WH_DNA-bd_sf"/>
</dbReference>
<keyword evidence="12" id="KW-0736">Signalosome</keyword>
<keyword evidence="11" id="KW-1000">Mitochondrion outer membrane</keyword>
<name>A0A182WGQ9_9DIPT</name>
<sequence length="738" mass="83230">MAPPSYSDLGKQARDVFNKGYHFGLWKLDVKTKTNSGVEFSTSGHSNQDTGKVFGSLETKYKVKEYGLNFSEKWNTDNTLTSEVSVENQLVKGLKVSFDGMFVPHTGYVPQRRQFGYAVSYKYRRKQPEHNAASASSSSSTNHFTLSYRSKTGRFKTAYSHDRVRVDADFNVDLSGPLVNASGVANYQGWLAGYQVAFDSQKSKITANNFALGYSAGDFVLHTNVNDGREFGGLIYQRCNDRLETAVQLSWASGSNATKFGMAAKYDLDKDACVRAKVNNQSQIGLGYQQKLRDGITLTLSTLVDGKNFNAGGHKIGYLANGIKHYDKIMAITVNSLRTQLVALTNSSGIHKEQVDKYRSLLDQSLLNTGSELIDTLKLFIEAILNEHVSLVISRQLLSDVSTHLTKLPDDISKSVAHFTLDKVQPRVISFEEQVACIRQHLAQIYERNHNWKEAANVLGGIPLETGQKPYPLDYKLETYLKIARLYLEDEDPVQAEAFINRASILQADTKDEMLQILYKVCYARVLDYRRKFIEAAQRYNELSYRTIVDEGERMTALKKALICTVLASAGQQRSRMLATLFKDERCQHLPAYSILEKMYLDRIIRRSELQEFEALLQLHQKASTLDGSSILDRAVFEHNLLSASKLYNNITFEELGALLEIPPPKAERIASQMITEGRMNGYIDQIDGVVHFETREVLPQWDKQIQGLCYQLNGLIEKIGAAEPDWLSKVMEEEMCT</sequence>
<evidence type="ECO:0000256" key="9">
    <source>
        <dbReference type="ARBA" id="ARBA00022490"/>
    </source>
</evidence>
<dbReference type="EnsemblMetazoa" id="AMIN009559-RA">
    <property type="protein sequence ID" value="AMIN009559-PA"/>
    <property type="gene ID" value="AMIN009559"/>
</dbReference>
<dbReference type="PROSITE" id="PS50250">
    <property type="entry name" value="PCI"/>
    <property type="match status" value="1"/>
</dbReference>
<evidence type="ECO:0000256" key="11">
    <source>
        <dbReference type="ARBA" id="ARBA00022787"/>
    </source>
</evidence>
<keyword evidence="16" id="KW-0472">Membrane</keyword>
<comment type="similarity">
    <text evidence="4">Belongs to the eukaryotic mitochondrial porin family.</text>
</comment>
<evidence type="ECO:0000256" key="15">
    <source>
        <dbReference type="ARBA" id="ARBA00023128"/>
    </source>
</evidence>
<dbReference type="PANTHER" id="PTHR10855:SF2">
    <property type="entry name" value="COP9 SIGNALOSOME COMPLEX SUBUNIT 4"/>
    <property type="match status" value="1"/>
</dbReference>
<dbReference type="FunFam" id="2.40.160.10:FF:000001">
    <property type="entry name" value="Voltage-dependent anion-selective channel protein 2"/>
    <property type="match status" value="1"/>
</dbReference>
<evidence type="ECO:0000256" key="4">
    <source>
        <dbReference type="ARBA" id="ARBA00007780"/>
    </source>
</evidence>
<dbReference type="SMART" id="SM00088">
    <property type="entry name" value="PINT"/>
    <property type="match status" value="1"/>
</dbReference>
<organism evidence="19 20">
    <name type="scientific">Anopheles minimus</name>
    <dbReference type="NCBI Taxonomy" id="112268"/>
    <lineage>
        <taxon>Eukaryota</taxon>
        <taxon>Metazoa</taxon>
        <taxon>Ecdysozoa</taxon>
        <taxon>Arthropoda</taxon>
        <taxon>Hexapoda</taxon>
        <taxon>Insecta</taxon>
        <taxon>Pterygota</taxon>
        <taxon>Neoptera</taxon>
        <taxon>Endopterygota</taxon>
        <taxon>Diptera</taxon>
        <taxon>Nematocera</taxon>
        <taxon>Culicoidea</taxon>
        <taxon>Culicidae</taxon>
        <taxon>Anophelinae</taxon>
        <taxon>Anopheles</taxon>
    </lineage>
</organism>
<dbReference type="STRING" id="112268.A0A182WGQ9"/>
<dbReference type="CDD" id="cd07306">
    <property type="entry name" value="Porin3_VDAC"/>
    <property type="match status" value="1"/>
</dbReference>
<evidence type="ECO:0000256" key="10">
    <source>
        <dbReference type="ARBA" id="ARBA00022692"/>
    </source>
</evidence>
<dbReference type="SUPFAM" id="SSF46785">
    <property type="entry name" value="Winged helix' DNA-binding domain"/>
    <property type="match status" value="1"/>
</dbReference>
<evidence type="ECO:0000256" key="12">
    <source>
        <dbReference type="ARBA" id="ARBA00022790"/>
    </source>
</evidence>
<dbReference type="Gene3D" id="2.40.160.10">
    <property type="entry name" value="Porin"/>
    <property type="match status" value="1"/>
</dbReference>
<dbReference type="InterPro" id="IPR040134">
    <property type="entry name" value="PSMD12/CSN4"/>
</dbReference>
<protein>
    <recommendedName>
        <fullName evidence="6">COP9 signalosome complex subunit 4</fullName>
    </recommendedName>
</protein>
<keyword evidence="7" id="KW-0813">Transport</keyword>
<dbReference type="GO" id="GO:0008308">
    <property type="term" value="F:voltage-gated monoatomic anion channel activity"/>
    <property type="evidence" value="ECO:0007669"/>
    <property type="project" value="InterPro"/>
</dbReference>
<dbReference type="Gene3D" id="1.10.10.10">
    <property type="entry name" value="Winged helix-like DNA-binding domain superfamily/Winged helix DNA-binding domain"/>
    <property type="match status" value="1"/>
</dbReference>
<dbReference type="PANTHER" id="PTHR10855">
    <property type="entry name" value="26S PROTEASOME NON-ATPASE REGULATORY SUBUNIT 12/COP9 SIGNALOSOME COMPLEX SUBUNIT 4"/>
    <property type="match status" value="1"/>
</dbReference>
<dbReference type="InterPro" id="IPR036388">
    <property type="entry name" value="WH-like_DNA-bd_sf"/>
</dbReference>
<dbReference type="GO" id="GO:0005829">
    <property type="term" value="C:cytosol"/>
    <property type="evidence" value="ECO:0007669"/>
    <property type="project" value="TreeGrafter"/>
</dbReference>
<reference evidence="20" key="1">
    <citation type="submission" date="2013-03" db="EMBL/GenBank/DDBJ databases">
        <title>The Genome Sequence of Anopheles minimus MINIMUS1.</title>
        <authorList>
            <consortium name="The Broad Institute Genomics Platform"/>
            <person name="Neafsey D.E."/>
            <person name="Walton C."/>
            <person name="Walker B."/>
            <person name="Young S.K."/>
            <person name="Zeng Q."/>
            <person name="Gargeya S."/>
            <person name="Fitzgerald M."/>
            <person name="Haas B."/>
            <person name="Abouelleil A."/>
            <person name="Allen A.W."/>
            <person name="Alvarado L."/>
            <person name="Arachchi H.M."/>
            <person name="Berlin A.M."/>
            <person name="Chapman S.B."/>
            <person name="Gainer-Dewar J."/>
            <person name="Goldberg J."/>
            <person name="Griggs A."/>
            <person name="Gujja S."/>
            <person name="Hansen M."/>
            <person name="Howarth C."/>
            <person name="Imamovic A."/>
            <person name="Ireland A."/>
            <person name="Larimer J."/>
            <person name="McCowan C."/>
            <person name="Murphy C."/>
            <person name="Pearson M."/>
            <person name="Poon T.W."/>
            <person name="Priest M."/>
            <person name="Roberts A."/>
            <person name="Saif S."/>
            <person name="Shea T."/>
            <person name="Sisk P."/>
            <person name="Sykes S."/>
            <person name="Wortman J."/>
            <person name="Nusbaum C."/>
            <person name="Birren B."/>
        </authorList>
    </citation>
    <scope>NUCLEOTIDE SEQUENCE [LARGE SCALE GENOMIC DNA]</scope>
    <source>
        <strain evidence="20">MINIMUS1</strain>
    </source>
</reference>
<dbReference type="FunFam" id="1.10.10.10:FF:000130">
    <property type="entry name" value="COP9 signalosome complex subunit 4"/>
    <property type="match status" value="1"/>
</dbReference>
<evidence type="ECO:0000256" key="7">
    <source>
        <dbReference type="ARBA" id="ARBA00022448"/>
    </source>
</evidence>
<dbReference type="VEuPathDB" id="VectorBase:AMIN009559"/>
<evidence type="ECO:0000256" key="17">
    <source>
        <dbReference type="ARBA" id="ARBA00023242"/>
    </source>
</evidence>